<sequence length="135" mass="14017">MKLKTWFGVIAVALTVFAVQAQEMTDDAIKERIKPVGSVHVAGANADAQAAEGGGGTRSGEDVFGSACVACHGSGVLGAPKVHVAADWQPRVDKGFDTLMNHALNGFNAMPPRGTCGNCSDDEIKAAIEYMIEGI</sequence>
<dbReference type="GO" id="GO:0005506">
    <property type="term" value="F:iron ion binding"/>
    <property type="evidence" value="ECO:0007669"/>
    <property type="project" value="InterPro"/>
</dbReference>
<evidence type="ECO:0000256" key="3">
    <source>
        <dbReference type="ARBA" id="ARBA00022723"/>
    </source>
</evidence>
<gene>
    <name evidence="9" type="ORF">CA267_009780</name>
</gene>
<dbReference type="GO" id="GO:0020037">
    <property type="term" value="F:heme binding"/>
    <property type="evidence" value="ECO:0007669"/>
    <property type="project" value="InterPro"/>
</dbReference>
<dbReference type="RefSeq" id="WP_075607659.1">
    <property type="nucleotide sequence ID" value="NZ_CP052766.1"/>
</dbReference>
<evidence type="ECO:0000256" key="5">
    <source>
        <dbReference type="ARBA" id="ARBA00023004"/>
    </source>
</evidence>
<proteinExistence type="predicted"/>
<evidence type="ECO:0000259" key="8">
    <source>
        <dbReference type="PROSITE" id="PS51007"/>
    </source>
</evidence>
<feature type="domain" description="Cytochrome c" evidence="8">
    <location>
        <begin position="55"/>
        <end position="135"/>
    </location>
</feature>
<keyword evidence="5 6" id="KW-0408">Iron</keyword>
<dbReference type="Proteomes" id="UP000219285">
    <property type="component" value="Chromosome"/>
</dbReference>
<feature type="signal peptide" evidence="7">
    <location>
        <begin position="1"/>
        <end position="21"/>
    </location>
</feature>
<evidence type="ECO:0000256" key="2">
    <source>
        <dbReference type="ARBA" id="ARBA00022617"/>
    </source>
</evidence>
<dbReference type="AlphaFoldDB" id="A0A6M4MFS9"/>
<keyword evidence="7" id="KW-0732">Signal</keyword>
<evidence type="ECO:0000256" key="4">
    <source>
        <dbReference type="ARBA" id="ARBA00022982"/>
    </source>
</evidence>
<name>A0A6M4MFS9_9ALTE</name>
<keyword evidence="1" id="KW-0813">Transport</keyword>
<dbReference type="PANTHER" id="PTHR40942">
    <property type="match status" value="1"/>
</dbReference>
<evidence type="ECO:0000256" key="6">
    <source>
        <dbReference type="PROSITE-ProRule" id="PRU00433"/>
    </source>
</evidence>
<dbReference type="OrthoDB" id="9814708at2"/>
<evidence type="ECO:0000313" key="10">
    <source>
        <dbReference type="Proteomes" id="UP000219285"/>
    </source>
</evidence>
<organism evidence="9 10">
    <name type="scientific">Alteromonas pelagimontana</name>
    <dbReference type="NCBI Taxonomy" id="1858656"/>
    <lineage>
        <taxon>Bacteria</taxon>
        <taxon>Pseudomonadati</taxon>
        <taxon>Pseudomonadota</taxon>
        <taxon>Gammaproteobacteria</taxon>
        <taxon>Alteromonadales</taxon>
        <taxon>Alteromonadaceae</taxon>
        <taxon>Alteromonas/Salinimonas group</taxon>
        <taxon>Alteromonas</taxon>
    </lineage>
</organism>
<keyword evidence="10" id="KW-1185">Reference proteome</keyword>
<keyword evidence="4" id="KW-0249">Electron transport</keyword>
<feature type="chain" id="PRO_5028855470" evidence="7">
    <location>
        <begin position="22"/>
        <end position="135"/>
    </location>
</feature>
<dbReference type="SUPFAM" id="SSF46626">
    <property type="entry name" value="Cytochrome c"/>
    <property type="match status" value="1"/>
</dbReference>
<dbReference type="GO" id="GO:0009055">
    <property type="term" value="F:electron transfer activity"/>
    <property type="evidence" value="ECO:0007669"/>
    <property type="project" value="InterPro"/>
</dbReference>
<accession>A0A6M4MFS9</accession>
<dbReference type="PANTHER" id="PTHR40942:SF4">
    <property type="entry name" value="CYTOCHROME C5"/>
    <property type="match status" value="1"/>
</dbReference>
<dbReference type="EMBL" id="CP052766">
    <property type="protein sequence ID" value="QJR81046.1"/>
    <property type="molecule type" value="Genomic_DNA"/>
</dbReference>
<reference evidence="9 10" key="2">
    <citation type="submission" date="2020-04" db="EMBL/GenBank/DDBJ databases">
        <title>Complete genome sequence of Alteromonas pelagimontana 5.12T.</title>
        <authorList>
            <person name="Sinha R.K."/>
            <person name="Krishnan K.P."/>
            <person name="Kurian J.P."/>
        </authorList>
    </citation>
    <scope>NUCLEOTIDE SEQUENCE [LARGE SCALE GENOMIC DNA]</scope>
    <source>
        <strain evidence="9 10">5.12</strain>
    </source>
</reference>
<keyword evidence="3 6" id="KW-0479">Metal-binding</keyword>
<dbReference type="Pfam" id="PF13442">
    <property type="entry name" value="Cytochrome_CBB3"/>
    <property type="match status" value="1"/>
</dbReference>
<dbReference type="InterPro" id="IPR036909">
    <property type="entry name" value="Cyt_c-like_dom_sf"/>
</dbReference>
<evidence type="ECO:0000256" key="7">
    <source>
        <dbReference type="SAM" id="SignalP"/>
    </source>
</evidence>
<dbReference type="InterPro" id="IPR009056">
    <property type="entry name" value="Cyt_c-like_dom"/>
</dbReference>
<protein>
    <submittedName>
        <fullName evidence="9">Cytochrome c5 family protein</fullName>
    </submittedName>
</protein>
<evidence type="ECO:0000256" key="1">
    <source>
        <dbReference type="ARBA" id="ARBA00022448"/>
    </source>
</evidence>
<keyword evidence="2 6" id="KW-0349">Heme</keyword>
<dbReference type="PROSITE" id="PS51007">
    <property type="entry name" value="CYTC"/>
    <property type="match status" value="1"/>
</dbReference>
<dbReference type="InterPro" id="IPR002323">
    <property type="entry name" value="Cyt_CIE"/>
</dbReference>
<dbReference type="PRINTS" id="PR00607">
    <property type="entry name" value="CYTCHROMECIE"/>
</dbReference>
<dbReference type="Gene3D" id="1.10.760.10">
    <property type="entry name" value="Cytochrome c-like domain"/>
    <property type="match status" value="1"/>
</dbReference>
<dbReference type="KEGG" id="apel:CA267_009780"/>
<reference evidence="10" key="1">
    <citation type="submission" date="2014-12" db="EMBL/GenBank/DDBJ databases">
        <title>Complete genome sequence of a multi-drug resistant Klebsiella pneumoniae.</title>
        <authorList>
            <person name="Hua X."/>
            <person name="Chen Q."/>
            <person name="Li X."/>
            <person name="Feng Y."/>
            <person name="Ruan Z."/>
            <person name="Yu Y."/>
        </authorList>
    </citation>
    <scope>NUCLEOTIDE SEQUENCE [LARGE SCALE GENOMIC DNA]</scope>
    <source>
        <strain evidence="10">5.12</strain>
    </source>
</reference>
<evidence type="ECO:0000313" key="9">
    <source>
        <dbReference type="EMBL" id="QJR81046.1"/>
    </source>
</evidence>